<reference evidence="6" key="1">
    <citation type="submission" date="2021-02" db="EMBL/GenBank/DDBJ databases">
        <authorList>
            <person name="Nowell W R."/>
        </authorList>
    </citation>
    <scope>NUCLEOTIDE SEQUENCE</scope>
</reference>
<keyword evidence="2" id="KW-0539">Nucleus</keyword>
<evidence type="ECO:0000256" key="3">
    <source>
        <dbReference type="SAM" id="MobiDB-lite"/>
    </source>
</evidence>
<dbReference type="PANTHER" id="PTHR48112:SF22">
    <property type="entry name" value="MITOCHONDRIAL TRANSCRIPTION FACTOR A, ISOFORM B"/>
    <property type="match status" value="1"/>
</dbReference>
<proteinExistence type="predicted"/>
<feature type="region of interest" description="Disordered" evidence="3">
    <location>
        <begin position="229"/>
        <end position="316"/>
    </location>
</feature>
<dbReference type="EMBL" id="CAJOAX010000203">
    <property type="protein sequence ID" value="CAF3538550.1"/>
    <property type="molecule type" value="Genomic_DNA"/>
</dbReference>
<sequence>MWTTGVTHMLARLTGSTLFANHHLTSIIGYDHRLASTTSVKTPSSSLDNVGESLHVVAKLRDLRARTPYALFVKDNYSETSKKYPDLKMTDISKKISEAWKNLSDDKKQTYAKISQDQRAIYEREKNRLSAADLQKVDADEKARRIENRVKKSIQQLPTKKPRTAFIHFLSTLDRGNADLRDFMKGAAQRWSQMSTEEKQKFEDLHEEEKQQYNQTLVSWAALNKEALKPKIRRSSSSASSKKKDQEVKATSPRRTRTAQKKTGESSKSIVSAAKSTDKKSTKGTSDKEKSSSSSSGDESSPKMKRSVKTTDSKKS</sequence>
<evidence type="ECO:0000256" key="1">
    <source>
        <dbReference type="ARBA" id="ARBA00023125"/>
    </source>
</evidence>
<dbReference type="PROSITE" id="PS50118">
    <property type="entry name" value="HMG_BOX_2"/>
    <property type="match status" value="2"/>
</dbReference>
<dbReference type="InterPro" id="IPR050342">
    <property type="entry name" value="HMGB"/>
</dbReference>
<evidence type="ECO:0000256" key="2">
    <source>
        <dbReference type="PROSITE-ProRule" id="PRU00267"/>
    </source>
</evidence>
<evidence type="ECO:0000313" key="7">
    <source>
        <dbReference type="EMBL" id="CAF3875866.1"/>
    </source>
</evidence>
<name>A0A818JFI2_9BILA</name>
<keyword evidence="1 2" id="KW-0238">DNA-binding</keyword>
<dbReference type="SUPFAM" id="SSF47095">
    <property type="entry name" value="HMG-box"/>
    <property type="match status" value="2"/>
</dbReference>
<dbReference type="EMBL" id="CAJOBE010003361">
    <property type="protein sequence ID" value="CAF3875866.1"/>
    <property type="molecule type" value="Genomic_DNA"/>
</dbReference>
<comment type="caution">
    <text evidence="6">The sequence shown here is derived from an EMBL/GenBank/DDBJ whole genome shotgun (WGS) entry which is preliminary data.</text>
</comment>
<dbReference type="InterPro" id="IPR009071">
    <property type="entry name" value="HMG_box_dom"/>
</dbReference>
<dbReference type="Proteomes" id="UP000663889">
    <property type="component" value="Unassembled WGS sequence"/>
</dbReference>
<feature type="DNA-binding region" description="HMG box" evidence="2">
    <location>
        <begin position="62"/>
        <end position="130"/>
    </location>
</feature>
<dbReference type="Pfam" id="PF00505">
    <property type="entry name" value="HMG_box"/>
    <property type="match status" value="2"/>
</dbReference>
<dbReference type="SMART" id="SM00398">
    <property type="entry name" value="HMG"/>
    <property type="match status" value="2"/>
</dbReference>
<dbReference type="GO" id="GO:0003677">
    <property type="term" value="F:DNA binding"/>
    <property type="evidence" value="ECO:0007669"/>
    <property type="project" value="UniProtKB-UniRule"/>
</dbReference>
<dbReference type="GO" id="GO:0006357">
    <property type="term" value="P:regulation of transcription by RNA polymerase II"/>
    <property type="evidence" value="ECO:0007669"/>
    <property type="project" value="TreeGrafter"/>
</dbReference>
<dbReference type="GO" id="GO:0005634">
    <property type="term" value="C:nucleus"/>
    <property type="evidence" value="ECO:0007669"/>
    <property type="project" value="UniProtKB-UniRule"/>
</dbReference>
<dbReference type="EMBL" id="CAJNOU010003170">
    <property type="protein sequence ID" value="CAF1374684.1"/>
    <property type="molecule type" value="Genomic_DNA"/>
</dbReference>
<dbReference type="InterPro" id="IPR036910">
    <property type="entry name" value="HMG_box_dom_sf"/>
</dbReference>
<gene>
    <name evidence="7" type="ORF">FNK824_LOCUS19273</name>
    <name evidence="6" type="ORF">OTI717_LOCUS3684</name>
    <name evidence="5" type="ORF">SEV965_LOCUS30084</name>
</gene>
<dbReference type="Gene3D" id="1.10.30.10">
    <property type="entry name" value="High mobility group box domain"/>
    <property type="match status" value="2"/>
</dbReference>
<dbReference type="Proteomes" id="UP000663823">
    <property type="component" value="Unassembled WGS sequence"/>
</dbReference>
<evidence type="ECO:0000313" key="6">
    <source>
        <dbReference type="EMBL" id="CAF3538550.1"/>
    </source>
</evidence>
<protein>
    <recommendedName>
        <fullName evidence="4">HMG box domain-containing protein</fullName>
    </recommendedName>
</protein>
<evidence type="ECO:0000313" key="5">
    <source>
        <dbReference type="EMBL" id="CAF1374684.1"/>
    </source>
</evidence>
<dbReference type="Proteomes" id="UP000663874">
    <property type="component" value="Unassembled WGS sequence"/>
</dbReference>
<feature type="compositionally biased region" description="Basic and acidic residues" evidence="3">
    <location>
        <begin position="276"/>
        <end position="291"/>
    </location>
</feature>
<organism evidence="6 8">
    <name type="scientific">Rotaria sordida</name>
    <dbReference type="NCBI Taxonomy" id="392033"/>
    <lineage>
        <taxon>Eukaryota</taxon>
        <taxon>Metazoa</taxon>
        <taxon>Spiralia</taxon>
        <taxon>Gnathifera</taxon>
        <taxon>Rotifera</taxon>
        <taxon>Eurotatoria</taxon>
        <taxon>Bdelloidea</taxon>
        <taxon>Philodinida</taxon>
        <taxon>Philodinidae</taxon>
        <taxon>Rotaria</taxon>
    </lineage>
</organism>
<feature type="DNA-binding region" description="HMG box" evidence="2">
    <location>
        <begin position="159"/>
        <end position="221"/>
    </location>
</feature>
<dbReference type="CDD" id="cd00084">
    <property type="entry name" value="HMG-box_SF"/>
    <property type="match status" value="2"/>
</dbReference>
<feature type="domain" description="HMG box" evidence="4">
    <location>
        <begin position="62"/>
        <end position="130"/>
    </location>
</feature>
<dbReference type="AlphaFoldDB" id="A0A818JFI2"/>
<dbReference type="PANTHER" id="PTHR48112">
    <property type="entry name" value="HIGH MOBILITY GROUP PROTEIN DSP1"/>
    <property type="match status" value="1"/>
</dbReference>
<feature type="domain" description="HMG box" evidence="4">
    <location>
        <begin position="159"/>
        <end position="221"/>
    </location>
</feature>
<evidence type="ECO:0000313" key="8">
    <source>
        <dbReference type="Proteomes" id="UP000663823"/>
    </source>
</evidence>
<evidence type="ECO:0000259" key="4">
    <source>
        <dbReference type="PROSITE" id="PS50118"/>
    </source>
</evidence>
<accession>A0A818JFI2</accession>